<name>A0A8H3EN33_9LECA</name>
<keyword evidence="3" id="KW-1185">Reference proteome</keyword>
<reference evidence="2" key="1">
    <citation type="submission" date="2021-03" db="EMBL/GenBank/DDBJ databases">
        <authorList>
            <person name="Tagirdzhanova G."/>
        </authorList>
    </citation>
    <scope>NUCLEOTIDE SEQUENCE</scope>
</reference>
<evidence type="ECO:0000313" key="3">
    <source>
        <dbReference type="Proteomes" id="UP000664203"/>
    </source>
</evidence>
<evidence type="ECO:0000256" key="1">
    <source>
        <dbReference type="SAM" id="MobiDB-lite"/>
    </source>
</evidence>
<feature type="compositionally biased region" description="Low complexity" evidence="1">
    <location>
        <begin position="349"/>
        <end position="361"/>
    </location>
</feature>
<gene>
    <name evidence="2" type="ORF">ALECFALPRED_003328</name>
</gene>
<feature type="compositionally biased region" description="Basic and acidic residues" evidence="1">
    <location>
        <begin position="387"/>
        <end position="407"/>
    </location>
</feature>
<feature type="compositionally biased region" description="Polar residues" evidence="1">
    <location>
        <begin position="83"/>
        <end position="92"/>
    </location>
</feature>
<evidence type="ECO:0000313" key="2">
    <source>
        <dbReference type="EMBL" id="CAF9907438.1"/>
    </source>
</evidence>
<feature type="compositionally biased region" description="Polar residues" evidence="1">
    <location>
        <begin position="45"/>
        <end position="60"/>
    </location>
</feature>
<accession>A0A8H3EN33</accession>
<dbReference type="Proteomes" id="UP000664203">
    <property type="component" value="Unassembled WGS sequence"/>
</dbReference>
<dbReference type="AlphaFoldDB" id="A0A8H3EN33"/>
<protein>
    <submittedName>
        <fullName evidence="2">Uncharacterized protein</fullName>
    </submittedName>
</protein>
<feature type="region of interest" description="Disordered" evidence="1">
    <location>
        <begin position="45"/>
        <end position="92"/>
    </location>
</feature>
<organism evidence="2 3">
    <name type="scientific">Alectoria fallacina</name>
    <dbReference type="NCBI Taxonomy" id="1903189"/>
    <lineage>
        <taxon>Eukaryota</taxon>
        <taxon>Fungi</taxon>
        <taxon>Dikarya</taxon>
        <taxon>Ascomycota</taxon>
        <taxon>Pezizomycotina</taxon>
        <taxon>Lecanoromycetes</taxon>
        <taxon>OSLEUM clade</taxon>
        <taxon>Lecanoromycetidae</taxon>
        <taxon>Lecanorales</taxon>
        <taxon>Lecanorineae</taxon>
        <taxon>Parmeliaceae</taxon>
        <taxon>Alectoria</taxon>
    </lineage>
</organism>
<feature type="region of interest" description="Disordered" evidence="1">
    <location>
        <begin position="329"/>
        <end position="454"/>
    </location>
</feature>
<comment type="caution">
    <text evidence="2">The sequence shown here is derived from an EMBL/GenBank/DDBJ whole genome shotgun (WGS) entry which is preliminary data.</text>
</comment>
<dbReference type="EMBL" id="CAJPDR010000021">
    <property type="protein sequence ID" value="CAF9907438.1"/>
    <property type="molecule type" value="Genomic_DNA"/>
</dbReference>
<sequence length="493" mass="54723">MSPHNSSSTTSSNDGAAFPWILEHLLAYPGTYEIPLRTMYTLNSTPQAQQHQRQSLQPGTPSLSSSASSAGSSPASPNFPPERQQNQFAAQSATDHFKNCLMTHISNLPSQPFSLPPSFITSFVRRCFPAELRQVDFTQALTALDYLKDLENRRKRELTVALQRLGLDTAMVENAGGGISKNANISEWVLSMQGKEKKVEALYSQVYIGLRRWTLINEMRLEPFSKANSIAMLNTLYPPSMNTAPTRQITLHILTSQRSAFFRYIQAVEKNGKEILKNLEHQGQRPGDANGWTVVRDVVDKYLRAANGVIEECLEVSGPEYFDPEIEAHRRSDRRADSGVSFATGDRPSTSSTTGSKSNTSTKDKPLPASPAHSGPSVPPTPKKRGTTLEKIAREIRNLRSRNDVKETSSNYSSEVKDPKARSLKKMKSTSSIGGAKAKHARMGNDEAMTDFNIDDARRQRMIWEAQREKENQLPDPARMGVKALGRSIDLEA</sequence>
<proteinExistence type="predicted"/>
<feature type="compositionally biased region" description="Low complexity" evidence="1">
    <location>
        <begin position="61"/>
        <end position="76"/>
    </location>
</feature>
<dbReference type="OrthoDB" id="3533623at2759"/>